<dbReference type="GO" id="GO:0004357">
    <property type="term" value="F:glutamate-cysteine ligase activity"/>
    <property type="evidence" value="ECO:0007669"/>
    <property type="project" value="UniProtKB-EC"/>
</dbReference>
<dbReference type="EMBL" id="JAKKUT010000002">
    <property type="protein sequence ID" value="MDG2991578.1"/>
    <property type="molecule type" value="Genomic_DNA"/>
</dbReference>
<dbReference type="Pfam" id="PF04107">
    <property type="entry name" value="GCS2"/>
    <property type="match status" value="1"/>
</dbReference>
<dbReference type="InterPro" id="IPR006336">
    <property type="entry name" value="GCS2"/>
</dbReference>
<keyword evidence="3" id="KW-1185">Reference proteome</keyword>
<dbReference type="InterPro" id="IPR011792">
    <property type="entry name" value="GshA_cyano"/>
</dbReference>
<dbReference type="NCBIfam" id="TIGR02048">
    <property type="entry name" value="gshA_cyano"/>
    <property type="match status" value="1"/>
</dbReference>
<evidence type="ECO:0000256" key="1">
    <source>
        <dbReference type="ARBA" id="ARBA00048819"/>
    </source>
</evidence>
<name>A0ABT6F146_9SYNE</name>
<dbReference type="RefSeq" id="WP_277867441.1">
    <property type="nucleotide sequence ID" value="NZ_JAKKUT010000002.1"/>
</dbReference>
<dbReference type="Gene3D" id="3.30.590.20">
    <property type="match status" value="1"/>
</dbReference>
<evidence type="ECO:0000313" key="2">
    <source>
        <dbReference type="EMBL" id="MDG2991578.1"/>
    </source>
</evidence>
<dbReference type="InterPro" id="IPR050141">
    <property type="entry name" value="GCL_type2/YbdK_subfam"/>
</dbReference>
<dbReference type="SUPFAM" id="SSF55931">
    <property type="entry name" value="Glutamine synthetase/guanido kinase"/>
    <property type="match status" value="1"/>
</dbReference>
<reference evidence="2" key="1">
    <citation type="journal article" date="2022" name="Genome Biol. Evol.">
        <title>A New Gene Family Diagnostic for Intracellular Biomineralization of Amorphous Ca Carbonates by Cyanobacteria.</title>
        <authorList>
            <person name="Benzerara K."/>
            <person name="Duprat E."/>
            <person name="Bitard-Feildel T."/>
            <person name="Caumes G."/>
            <person name="Cassier-Chauvat C."/>
            <person name="Chauvat F."/>
            <person name="Dezi M."/>
            <person name="Diop S.I."/>
            <person name="Gaschignard G."/>
            <person name="Gorgen S."/>
            <person name="Gugger M."/>
            <person name="Lopez-Garcia P."/>
            <person name="Millet M."/>
            <person name="Skouri-Panet F."/>
            <person name="Moreira D."/>
            <person name="Callebaut I."/>
        </authorList>
    </citation>
    <scope>NUCLEOTIDE SEQUENCE</scope>
    <source>
        <strain evidence="2">G9</strain>
    </source>
</reference>
<reference evidence="2" key="2">
    <citation type="submission" date="2022-01" db="EMBL/GenBank/DDBJ databases">
        <authorList>
            <person name="Zivanovic Y."/>
            <person name="Moreira D."/>
            <person name="Lopez-Garcia P."/>
        </authorList>
    </citation>
    <scope>NUCLEOTIDE SEQUENCE</scope>
    <source>
        <strain evidence="2">G9</strain>
    </source>
</reference>
<dbReference type="EC" id="6.3.2.2" evidence="2"/>
<dbReference type="PANTHER" id="PTHR36510:SF1">
    <property type="entry name" value="GLUTAMATE--CYSTEINE LIGASE 2-RELATED"/>
    <property type="match status" value="1"/>
</dbReference>
<gene>
    <name evidence="2" type="primary">gshA</name>
    <name evidence="2" type="ORF">L3556_11645</name>
</gene>
<dbReference type="Proteomes" id="UP001154265">
    <property type="component" value="Unassembled WGS sequence"/>
</dbReference>
<protein>
    <submittedName>
        <fullName evidence="2">Glutamate--cysteine ligase</fullName>
        <ecNumber evidence="2">6.3.2.2</ecNumber>
    </submittedName>
</protein>
<organism evidence="2 3">
    <name type="scientific">Candidatus Synechococcus calcipolaris G9</name>
    <dbReference type="NCBI Taxonomy" id="1497997"/>
    <lineage>
        <taxon>Bacteria</taxon>
        <taxon>Bacillati</taxon>
        <taxon>Cyanobacteriota</taxon>
        <taxon>Cyanophyceae</taxon>
        <taxon>Synechococcales</taxon>
        <taxon>Synechococcaceae</taxon>
        <taxon>Synechococcus</taxon>
    </lineage>
</organism>
<dbReference type="PANTHER" id="PTHR36510">
    <property type="entry name" value="GLUTAMATE--CYSTEINE LIGASE 2-RELATED"/>
    <property type="match status" value="1"/>
</dbReference>
<keyword evidence="2" id="KW-0436">Ligase</keyword>
<evidence type="ECO:0000313" key="3">
    <source>
        <dbReference type="Proteomes" id="UP001154265"/>
    </source>
</evidence>
<sequence>MLSKGFEVEIYTGTPQGEIIGLSDRIVRDLSGFVREPDSRNVEYTTAPLYLYDQALCDLLRPRFQLRAYLHQLGDYTLVPGSTLSLGNSQQFYRSDPQNPYHSYIEQTYGTKVVTASIHINVGIGDLEQLIQACRLIRVEAPLFLALSAASPFLDGQVTGYHSTRWALFPKTPVAVPLFTSHRHFIDWTQEQLDIGTMQNVRHLWSAVRPNGDRRPYDLNRLELRICDLVTDPIDLLAITALLEARLLQLMDQPGLDPLKTSQLNATELAQLADTNEAAAARHSLEAKLHHWQDGREILAADWIAQLYDEVWGIAKGQGFSCFLTPIKKILREGNQAQQWLKQYDQGMSVAEIMVGAIAQVANQELDFQNQLCQPMPTVSIS</sequence>
<accession>A0ABT6F146</accession>
<dbReference type="InterPro" id="IPR014746">
    <property type="entry name" value="Gln_synth/guanido_kin_cat_dom"/>
</dbReference>
<proteinExistence type="predicted"/>
<comment type="catalytic activity">
    <reaction evidence="1">
        <text>L-cysteine + L-glutamate + ATP = gamma-L-glutamyl-L-cysteine + ADP + phosphate + H(+)</text>
        <dbReference type="Rhea" id="RHEA:13285"/>
        <dbReference type="ChEBI" id="CHEBI:15378"/>
        <dbReference type="ChEBI" id="CHEBI:29985"/>
        <dbReference type="ChEBI" id="CHEBI:30616"/>
        <dbReference type="ChEBI" id="CHEBI:35235"/>
        <dbReference type="ChEBI" id="CHEBI:43474"/>
        <dbReference type="ChEBI" id="CHEBI:58173"/>
        <dbReference type="ChEBI" id="CHEBI:456216"/>
        <dbReference type="EC" id="6.3.2.2"/>
    </reaction>
</comment>
<comment type="caution">
    <text evidence="2">The sequence shown here is derived from an EMBL/GenBank/DDBJ whole genome shotgun (WGS) entry which is preliminary data.</text>
</comment>